<evidence type="ECO:0000313" key="1">
    <source>
        <dbReference type="EMBL" id="MTH61093.1"/>
    </source>
</evidence>
<sequence>MNTSDLFQFTPGCFGSTYFAKDSTCGVCPFAPDCEKRSVQTMDDIRAICGVVTRKRRAGKGELSEKAREVFEKLGKSAREVRASLMGGENPYPTNQGFMGDVCQILLHFREVKTAFLATVIAERCKLRPSTAASYTKQAVAILQHCEAADIQGDSISLRRG</sequence>
<accession>A0A844HLF1</accession>
<evidence type="ECO:0000313" key="2">
    <source>
        <dbReference type="Proteomes" id="UP000449846"/>
    </source>
</evidence>
<proteinExistence type="predicted"/>
<protein>
    <submittedName>
        <fullName evidence="1">Uncharacterized protein</fullName>
    </submittedName>
</protein>
<gene>
    <name evidence="1" type="ORF">GL300_17940</name>
</gene>
<name>A0A844HLF1_9RHOB</name>
<dbReference type="Proteomes" id="UP000449846">
    <property type="component" value="Unassembled WGS sequence"/>
</dbReference>
<dbReference type="RefSeq" id="WP_155041036.1">
    <property type="nucleotide sequence ID" value="NZ_WMIG01000013.1"/>
</dbReference>
<keyword evidence="2" id="KW-1185">Reference proteome</keyword>
<dbReference type="AlphaFoldDB" id="A0A844HLF1"/>
<dbReference type="EMBL" id="WMIG01000013">
    <property type="protein sequence ID" value="MTH61093.1"/>
    <property type="molecule type" value="Genomic_DNA"/>
</dbReference>
<comment type="caution">
    <text evidence="1">The sequence shown here is derived from an EMBL/GenBank/DDBJ whole genome shotgun (WGS) entry which is preliminary data.</text>
</comment>
<organism evidence="1 2">
    <name type="scientific">Paracoccus litorisediminis</name>
    <dbReference type="NCBI Taxonomy" id="2006130"/>
    <lineage>
        <taxon>Bacteria</taxon>
        <taxon>Pseudomonadati</taxon>
        <taxon>Pseudomonadota</taxon>
        <taxon>Alphaproteobacteria</taxon>
        <taxon>Rhodobacterales</taxon>
        <taxon>Paracoccaceae</taxon>
        <taxon>Paracoccus</taxon>
    </lineage>
</organism>
<reference evidence="1 2" key="1">
    <citation type="submission" date="2019-11" db="EMBL/GenBank/DDBJ databases">
        <authorList>
            <person name="Dong K."/>
        </authorList>
    </citation>
    <scope>NUCLEOTIDE SEQUENCE [LARGE SCALE GENOMIC DNA]</scope>
    <source>
        <strain evidence="1 2">NBRC 112902</strain>
    </source>
</reference>